<proteinExistence type="predicted"/>
<feature type="domain" description="Pericentrin/AKAP-450 centrosomal targeting" evidence="8">
    <location>
        <begin position="1159"/>
        <end position="1237"/>
    </location>
</feature>
<feature type="compositionally biased region" description="Basic and acidic residues" evidence="6">
    <location>
        <begin position="599"/>
        <end position="617"/>
    </location>
</feature>
<evidence type="ECO:0000256" key="4">
    <source>
        <dbReference type="ARBA" id="ARBA00023054"/>
    </source>
</evidence>
<keyword evidence="4" id="KW-0175">Coiled coil</keyword>
<evidence type="ECO:0000313" key="10">
    <source>
        <dbReference type="Proteomes" id="UP001345013"/>
    </source>
</evidence>
<sequence>MAHKYVGTPNATHVSINSDGFGDIDDLVPEASFVAPKDRDVLLKGGRNALRTPSAGGPLQLLPNGNQPRGRAEFTPLLKSVAKTNISKRLSASARRRGVSNTPGINTPGLALPRHDETNIASEHTSSSVGRNDDTPMPQHINSSAASTPLAQLPVRDGAVVNDGNVMTLREQENVIDKIEKENFGLKMKIHFLEENLSKRGGEFNQAALKENTDLKVSRITMQRELHKFKKTIAQAERDAELYKRQLEEYRERVRQKKADETFRIEMANLKSELEQKDEDLQQLRGKYDKMRSGNDSEAEKLRDEVVDLQADLRERDRQLDEREDEIDALKANANKGSNSVAELEEELGSAKQEIDDLRDDLEKANAAVQEAREEQEAAEDERRRKEEELHDLQDDVANKSIVPQGLSKKLEERAAQFERDYYELKERFQDLQRSLEEKSQNERQLQERLRNAEKEGTSDVRHLQQELEAAQQKTESFERKYNNMAKQVEAVQKELSIKTDEKDLLQTRHDALTTESAQLQNDLAKARKSISSLEFTVEQEKQRAAHNDNQLRLQHRNELDHLTEQIDALHREVSTRDEQHATEFENWAAERRSLESVKSKAEEKANGLQRTVEKLNDAQGTLSGREMRLQEALESEKQRHLQEEKVLSKQIGELNQDLAAKRIASDDNRSELNNAREELRISVREQALLKEKATELEEEIEVLQADIEQQHGLVQQLQQKSSLASDALVAKLKKEKADLQESLSGHRLELEVAKRATQAAESERDEIEARLEQAQQIHENTTEVQQDKRELKRERQRLEKELEKIRKERDTLAQTNKELEEELDAEIERATDEEHRLSTELDSLRSKQLISSEGRDKEITSAKNKIYRLETRIRDLVDVLENQSRKVSSPSADVSGLRHDLEEARKHETAATKREADLKTSNRDLKMKLNDLERQLHEARLAELKAKSPASSVSSSSGREVNELRKEVFDARAQLKTLQEQNQQLRRSARNWSQDETQQAVLQAQLDSKVDEMDNLVGKLDGQNRVVETLQEELARIRSERDEARQAKRNLTGQEDSLDLRSELKRLRTERDEAQNVTLQIAGRSREALALKSELLRLREERGQANRRADVVEKELDVVQSRYESMLERLTSGSTQDASTLEKQVRGLMKEVLWLKAKCRREERLRKDLAWSKTYIENGEAMRVQCNQVDLRILRELGIDVDRKKYETKLSPVQKFRAGVFCVVATIRMSKLEEQWRDARKIGDTLRRAKQRQSSRAGDRVMKEI</sequence>
<reference evidence="9 10" key="1">
    <citation type="submission" date="2023-08" db="EMBL/GenBank/DDBJ databases">
        <title>Black Yeasts Isolated from many extreme environments.</title>
        <authorList>
            <person name="Coleine C."/>
            <person name="Stajich J.E."/>
            <person name="Selbmann L."/>
        </authorList>
    </citation>
    <scope>NUCLEOTIDE SEQUENCE [LARGE SCALE GENOMIC DNA]</scope>
    <source>
        <strain evidence="9 10">CCFEE 5885</strain>
    </source>
</reference>
<feature type="region of interest" description="Disordered" evidence="6">
    <location>
        <begin position="366"/>
        <end position="392"/>
    </location>
</feature>
<keyword evidence="10" id="KW-1185">Reference proteome</keyword>
<keyword evidence="5" id="KW-0206">Cytoskeleton</keyword>
<dbReference type="Proteomes" id="UP001345013">
    <property type="component" value="Unassembled WGS sequence"/>
</dbReference>
<dbReference type="EMBL" id="JAVRRG010000139">
    <property type="protein sequence ID" value="KAK5081386.1"/>
    <property type="molecule type" value="Genomic_DNA"/>
</dbReference>
<feature type="compositionally biased region" description="Polar residues" evidence="6">
    <location>
        <begin position="140"/>
        <end position="150"/>
    </location>
</feature>
<organism evidence="9 10">
    <name type="scientific">Lithohypha guttulata</name>
    <dbReference type="NCBI Taxonomy" id="1690604"/>
    <lineage>
        <taxon>Eukaryota</taxon>
        <taxon>Fungi</taxon>
        <taxon>Dikarya</taxon>
        <taxon>Ascomycota</taxon>
        <taxon>Pezizomycotina</taxon>
        <taxon>Eurotiomycetes</taxon>
        <taxon>Chaetothyriomycetidae</taxon>
        <taxon>Chaetothyriales</taxon>
        <taxon>Trichomeriaceae</taxon>
        <taxon>Lithohypha</taxon>
    </lineage>
</organism>
<dbReference type="PANTHER" id="PTHR18937">
    <property type="entry name" value="STRUCTURAL MAINTENANCE OF CHROMOSOMES SMC FAMILY MEMBER"/>
    <property type="match status" value="1"/>
</dbReference>
<feature type="compositionally biased region" description="Polar residues" evidence="6">
    <location>
        <begin position="884"/>
        <end position="893"/>
    </location>
</feature>
<evidence type="ECO:0000313" key="9">
    <source>
        <dbReference type="EMBL" id="KAK5081386.1"/>
    </source>
</evidence>
<feature type="compositionally biased region" description="Basic and acidic residues" evidence="6">
    <location>
        <begin position="897"/>
        <end position="918"/>
    </location>
</feature>
<evidence type="ECO:0000256" key="2">
    <source>
        <dbReference type="ARBA" id="ARBA00022490"/>
    </source>
</evidence>
<feature type="region of interest" description="Disordered" evidence="6">
    <location>
        <begin position="285"/>
        <end position="304"/>
    </location>
</feature>
<keyword evidence="2" id="KW-0963">Cytoplasm</keyword>
<feature type="compositionally biased region" description="Basic and acidic residues" evidence="6">
    <location>
        <begin position="371"/>
        <end position="392"/>
    </location>
</feature>
<evidence type="ECO:0000259" key="7">
    <source>
        <dbReference type="Pfam" id="PF07989"/>
    </source>
</evidence>
<feature type="region of interest" description="Disordered" evidence="6">
    <location>
        <begin position="91"/>
        <end position="150"/>
    </location>
</feature>
<feature type="region of interest" description="Disordered" evidence="6">
    <location>
        <begin position="436"/>
        <end position="460"/>
    </location>
</feature>
<evidence type="ECO:0000256" key="1">
    <source>
        <dbReference type="ARBA" id="ARBA00004267"/>
    </source>
</evidence>
<evidence type="ECO:0000256" key="5">
    <source>
        <dbReference type="ARBA" id="ARBA00023212"/>
    </source>
</evidence>
<dbReference type="Pfam" id="PF07989">
    <property type="entry name" value="Cnn_1N"/>
    <property type="match status" value="1"/>
</dbReference>
<keyword evidence="3" id="KW-0597">Phosphoprotein</keyword>
<feature type="domain" description="Centrosomin N-terminal motif 1" evidence="7">
    <location>
        <begin position="168"/>
        <end position="240"/>
    </location>
</feature>
<accession>A0ABR0K0I5</accession>
<evidence type="ECO:0000256" key="3">
    <source>
        <dbReference type="ARBA" id="ARBA00022553"/>
    </source>
</evidence>
<feature type="region of interest" description="Disordered" evidence="6">
    <location>
        <begin position="599"/>
        <end position="624"/>
    </location>
</feature>
<dbReference type="InterPro" id="IPR012943">
    <property type="entry name" value="Cnn_1N"/>
</dbReference>
<feature type="compositionally biased region" description="Polar residues" evidence="6">
    <location>
        <begin position="119"/>
        <end position="130"/>
    </location>
</feature>
<dbReference type="Pfam" id="PF10495">
    <property type="entry name" value="PACT_coil_coil"/>
    <property type="match status" value="1"/>
</dbReference>
<evidence type="ECO:0000256" key="6">
    <source>
        <dbReference type="SAM" id="MobiDB-lite"/>
    </source>
</evidence>
<name>A0ABR0K0I5_9EURO</name>
<feature type="region of interest" description="Disordered" evidence="6">
    <location>
        <begin position="884"/>
        <end position="918"/>
    </location>
</feature>
<protein>
    <submittedName>
        <fullName evidence="9">Uncharacterized protein</fullName>
    </submittedName>
</protein>
<dbReference type="InterPro" id="IPR019528">
    <property type="entry name" value="PACT_domain"/>
</dbReference>
<evidence type="ECO:0000259" key="8">
    <source>
        <dbReference type="Pfam" id="PF10495"/>
    </source>
</evidence>
<feature type="region of interest" description="Disordered" evidence="6">
    <location>
        <begin position="331"/>
        <end position="352"/>
    </location>
</feature>
<comment type="caution">
    <text evidence="9">The sequence shown here is derived from an EMBL/GenBank/DDBJ whole genome shotgun (WGS) entry which is preliminary data.</text>
</comment>
<gene>
    <name evidence="9" type="ORF">LTR24_008246</name>
</gene>
<comment type="subcellular location">
    <subcellularLocation>
        <location evidence="1">Cytoplasm</location>
        <location evidence="1">Cytoskeleton</location>
        <location evidence="1">Microtubule organizing center</location>
    </subcellularLocation>
</comment>